<dbReference type="Proteomes" id="UP001163603">
    <property type="component" value="Chromosome 2"/>
</dbReference>
<reference evidence="2" key="1">
    <citation type="journal article" date="2023" name="G3 (Bethesda)">
        <title>Genome assembly and association tests identify interacting loci associated with vigor, precocity, and sex in interspecific pistachio rootstocks.</title>
        <authorList>
            <person name="Palmer W."/>
            <person name="Jacygrad E."/>
            <person name="Sagayaradj S."/>
            <person name="Cavanaugh K."/>
            <person name="Han R."/>
            <person name="Bertier L."/>
            <person name="Beede B."/>
            <person name="Kafkas S."/>
            <person name="Golino D."/>
            <person name="Preece J."/>
            <person name="Michelmore R."/>
        </authorList>
    </citation>
    <scope>NUCLEOTIDE SEQUENCE [LARGE SCALE GENOMIC DNA]</scope>
</reference>
<accession>A0ACC0ZFS4</accession>
<organism evidence="1 2">
    <name type="scientific">Pistacia integerrima</name>
    <dbReference type="NCBI Taxonomy" id="434235"/>
    <lineage>
        <taxon>Eukaryota</taxon>
        <taxon>Viridiplantae</taxon>
        <taxon>Streptophyta</taxon>
        <taxon>Embryophyta</taxon>
        <taxon>Tracheophyta</taxon>
        <taxon>Spermatophyta</taxon>
        <taxon>Magnoliopsida</taxon>
        <taxon>eudicotyledons</taxon>
        <taxon>Gunneridae</taxon>
        <taxon>Pentapetalae</taxon>
        <taxon>rosids</taxon>
        <taxon>malvids</taxon>
        <taxon>Sapindales</taxon>
        <taxon>Anacardiaceae</taxon>
        <taxon>Pistacia</taxon>
    </lineage>
</organism>
<name>A0ACC0ZFS4_9ROSI</name>
<dbReference type="EMBL" id="CM047737">
    <property type="protein sequence ID" value="KAJ0049300.1"/>
    <property type="molecule type" value="Genomic_DNA"/>
</dbReference>
<gene>
    <name evidence="1" type="ORF">Pint_17032</name>
</gene>
<protein>
    <submittedName>
        <fullName evidence="1">Uncharacterized protein</fullName>
    </submittedName>
</protein>
<evidence type="ECO:0000313" key="2">
    <source>
        <dbReference type="Proteomes" id="UP001163603"/>
    </source>
</evidence>
<proteinExistence type="predicted"/>
<sequence length="103" mass="11605">MEDLDTNKDGFINLSEFSTFCRSTSDSNGEAELRDAFDLYDQDKNGLISHKELYSVLSRLGMKCLEDECVKMIKSVDSDGDGMVNFAEFKKMMTASITKKPEP</sequence>
<comment type="caution">
    <text evidence="1">The sequence shown here is derived from an EMBL/GenBank/DDBJ whole genome shotgun (WGS) entry which is preliminary data.</text>
</comment>
<evidence type="ECO:0000313" key="1">
    <source>
        <dbReference type="EMBL" id="KAJ0049300.1"/>
    </source>
</evidence>
<keyword evidence="2" id="KW-1185">Reference proteome</keyword>